<dbReference type="SUPFAM" id="SSF46894">
    <property type="entry name" value="C-terminal effector domain of the bipartite response regulators"/>
    <property type="match status" value="1"/>
</dbReference>
<comment type="caution">
    <text evidence="5">The sequence shown here is derived from an EMBL/GenBank/DDBJ whole genome shotgun (WGS) entry which is preliminary data.</text>
</comment>
<dbReference type="PANTHER" id="PTHR43214">
    <property type="entry name" value="TWO-COMPONENT RESPONSE REGULATOR"/>
    <property type="match status" value="1"/>
</dbReference>
<evidence type="ECO:0000259" key="3">
    <source>
        <dbReference type="PROSITE" id="PS50043"/>
    </source>
</evidence>
<dbReference type="Pfam" id="PF00196">
    <property type="entry name" value="GerE"/>
    <property type="match status" value="1"/>
</dbReference>
<evidence type="ECO:0000256" key="2">
    <source>
        <dbReference type="PROSITE-ProRule" id="PRU00169"/>
    </source>
</evidence>
<name>B1T6S1_9BURK</name>
<dbReference type="PATRIC" id="fig|396597.7.peg.4454"/>
<dbReference type="Gene3D" id="3.40.50.2300">
    <property type="match status" value="1"/>
</dbReference>
<dbReference type="Gene3D" id="1.10.10.10">
    <property type="entry name" value="Winged helix-like DNA-binding domain superfamily/Winged helix DNA-binding domain"/>
    <property type="match status" value="1"/>
</dbReference>
<dbReference type="InterPro" id="IPR036388">
    <property type="entry name" value="WH-like_DNA-bd_sf"/>
</dbReference>
<dbReference type="InterPro" id="IPR016032">
    <property type="entry name" value="Sig_transdc_resp-reg_C-effctor"/>
</dbReference>
<accession>B1T6S1</accession>
<feature type="domain" description="Response regulatory" evidence="4">
    <location>
        <begin position="1"/>
        <end position="81"/>
    </location>
</feature>
<feature type="domain" description="HTH luxR-type" evidence="3">
    <location>
        <begin position="103"/>
        <end position="168"/>
    </location>
</feature>
<dbReference type="InterPro" id="IPR011006">
    <property type="entry name" value="CheY-like_superfamily"/>
</dbReference>
<feature type="modified residue" description="4-aspartylphosphate" evidence="2">
    <location>
        <position position="13"/>
    </location>
</feature>
<reference evidence="5 6" key="1">
    <citation type="submission" date="2008-03" db="EMBL/GenBank/DDBJ databases">
        <title>Sequencing of the draft genome and assembly of Burkholderia ambifaria MEX-5.</title>
        <authorList>
            <consortium name="US DOE Joint Genome Institute (JGI-PGF)"/>
            <person name="Copeland A."/>
            <person name="Lucas S."/>
            <person name="Lapidus A."/>
            <person name="Glavina del Rio T."/>
            <person name="Dalin E."/>
            <person name="Tice H."/>
            <person name="Bruce D."/>
            <person name="Goodwin L."/>
            <person name="Pitluck S."/>
            <person name="Larimer F."/>
            <person name="Land M.L."/>
            <person name="Hauser L."/>
            <person name="Tiedje J."/>
            <person name="Richardson P."/>
        </authorList>
    </citation>
    <scope>NUCLEOTIDE SEQUENCE [LARGE SCALE GENOMIC DNA]</scope>
    <source>
        <strain evidence="5 6">MEX-5</strain>
    </source>
</reference>
<dbReference type="PANTHER" id="PTHR43214:SF17">
    <property type="entry name" value="TRANSCRIPTIONAL REGULATORY PROTEIN RCSB"/>
    <property type="match status" value="1"/>
</dbReference>
<dbReference type="AlphaFoldDB" id="B1T6S1"/>
<dbReference type="InterPro" id="IPR000792">
    <property type="entry name" value="Tscrpt_reg_LuxR_C"/>
</dbReference>
<keyword evidence="1" id="KW-0238">DNA-binding</keyword>
<protein>
    <submittedName>
        <fullName evidence="5">Two component transcriptional regulator, LuxR family</fullName>
    </submittedName>
</protein>
<evidence type="ECO:0000313" key="5">
    <source>
        <dbReference type="EMBL" id="EDT40714.1"/>
    </source>
</evidence>
<dbReference type="PROSITE" id="PS50043">
    <property type="entry name" value="HTH_LUXR_2"/>
    <property type="match status" value="1"/>
</dbReference>
<evidence type="ECO:0000313" key="6">
    <source>
        <dbReference type="Proteomes" id="UP000004814"/>
    </source>
</evidence>
<sequence>MLSSVPCDILMTDYAMPGGEYGDGIAFLSFLRRRFPDLKIIVFTSIDNSAIVTEFARLGIQAALSKVDDMAHLVSAVHAVYAGETYFSPGMRRARDAFEQAQAESKAKQLTKREAEVLRLYLSGLSINDIAAQLRRTKQTVSSQKTNAMRKLGIERDIDLFRFASEVGLIVGADPSKTE</sequence>
<dbReference type="GO" id="GO:0000160">
    <property type="term" value="P:phosphorelay signal transduction system"/>
    <property type="evidence" value="ECO:0007669"/>
    <property type="project" value="InterPro"/>
</dbReference>
<dbReference type="InterPro" id="IPR039420">
    <property type="entry name" value="WalR-like"/>
</dbReference>
<dbReference type="CDD" id="cd06170">
    <property type="entry name" value="LuxR_C_like"/>
    <property type="match status" value="1"/>
</dbReference>
<dbReference type="InterPro" id="IPR001789">
    <property type="entry name" value="Sig_transdc_resp-reg_receiver"/>
</dbReference>
<dbReference type="EMBL" id="ABLK01000111">
    <property type="protein sequence ID" value="EDT40714.1"/>
    <property type="molecule type" value="Genomic_DNA"/>
</dbReference>
<dbReference type="SMART" id="SM00421">
    <property type="entry name" value="HTH_LUXR"/>
    <property type="match status" value="1"/>
</dbReference>
<keyword evidence="2" id="KW-0597">Phosphoprotein</keyword>
<evidence type="ECO:0000259" key="4">
    <source>
        <dbReference type="PROSITE" id="PS50110"/>
    </source>
</evidence>
<gene>
    <name evidence="5" type="ORF">BamMEX5DRAFT_3487</name>
</gene>
<dbReference type="PROSITE" id="PS50110">
    <property type="entry name" value="RESPONSE_REGULATORY"/>
    <property type="match status" value="1"/>
</dbReference>
<dbReference type="SUPFAM" id="SSF52172">
    <property type="entry name" value="CheY-like"/>
    <property type="match status" value="1"/>
</dbReference>
<dbReference type="GO" id="GO:0006355">
    <property type="term" value="P:regulation of DNA-templated transcription"/>
    <property type="evidence" value="ECO:0007669"/>
    <property type="project" value="InterPro"/>
</dbReference>
<proteinExistence type="predicted"/>
<dbReference type="PRINTS" id="PR00038">
    <property type="entry name" value="HTHLUXR"/>
</dbReference>
<organism evidence="5 6">
    <name type="scientific">Burkholderia ambifaria MEX-5</name>
    <dbReference type="NCBI Taxonomy" id="396597"/>
    <lineage>
        <taxon>Bacteria</taxon>
        <taxon>Pseudomonadati</taxon>
        <taxon>Pseudomonadota</taxon>
        <taxon>Betaproteobacteria</taxon>
        <taxon>Burkholderiales</taxon>
        <taxon>Burkholderiaceae</taxon>
        <taxon>Burkholderia</taxon>
        <taxon>Burkholderia cepacia complex</taxon>
    </lineage>
</organism>
<dbReference type="Pfam" id="PF00072">
    <property type="entry name" value="Response_reg"/>
    <property type="match status" value="1"/>
</dbReference>
<evidence type="ECO:0000256" key="1">
    <source>
        <dbReference type="ARBA" id="ARBA00023125"/>
    </source>
</evidence>
<dbReference type="GO" id="GO:0003677">
    <property type="term" value="F:DNA binding"/>
    <property type="evidence" value="ECO:0007669"/>
    <property type="project" value="UniProtKB-KW"/>
</dbReference>
<dbReference type="Proteomes" id="UP000004814">
    <property type="component" value="Unassembled WGS sequence"/>
</dbReference>